<evidence type="ECO:0000256" key="2">
    <source>
        <dbReference type="ARBA" id="ARBA00022670"/>
    </source>
</evidence>
<dbReference type="GO" id="GO:0006508">
    <property type="term" value="P:proteolysis"/>
    <property type="evidence" value="ECO:0007669"/>
    <property type="project" value="UniProtKB-KW"/>
</dbReference>
<dbReference type="RefSeq" id="WP_122916563.1">
    <property type="nucleotide sequence ID" value="NZ_RHHQ01000004.1"/>
</dbReference>
<dbReference type="PANTHER" id="PTHR47053">
    <property type="entry name" value="MUREIN DD-ENDOPEPTIDASE MEPH-RELATED"/>
    <property type="match status" value="1"/>
</dbReference>
<proteinExistence type="inferred from homology"/>
<accession>A0A3M8DXE4</accession>
<dbReference type="Gene3D" id="3.90.1720.10">
    <property type="entry name" value="endopeptidase domain like (from Nostoc punctiforme)"/>
    <property type="match status" value="1"/>
</dbReference>
<dbReference type="InterPro" id="IPR051202">
    <property type="entry name" value="Peptidase_C40"/>
</dbReference>
<keyword evidence="11" id="KW-1185">Reference proteome</keyword>
<evidence type="ECO:0000256" key="5">
    <source>
        <dbReference type="ARBA" id="ARBA00022801"/>
    </source>
</evidence>
<dbReference type="Pfam" id="PF00877">
    <property type="entry name" value="NLPC_P60"/>
    <property type="match status" value="1"/>
</dbReference>
<comment type="caution">
    <text evidence="10">The sequence shown here is derived from an EMBL/GenBank/DDBJ whole genome shotgun (WGS) entry which is preliminary data.</text>
</comment>
<keyword evidence="3 7" id="KW-0732">Signal</keyword>
<dbReference type="InterPro" id="IPR018392">
    <property type="entry name" value="LysM"/>
</dbReference>
<dbReference type="EMBL" id="RHHQ01000004">
    <property type="protein sequence ID" value="RNB91901.1"/>
    <property type="molecule type" value="Genomic_DNA"/>
</dbReference>
<dbReference type="PANTHER" id="PTHR47053:SF1">
    <property type="entry name" value="MUREIN DD-ENDOPEPTIDASE MEPH-RELATED"/>
    <property type="match status" value="1"/>
</dbReference>
<name>A0A3M8DXE4_9BACL</name>
<evidence type="ECO:0000256" key="3">
    <source>
        <dbReference type="ARBA" id="ARBA00022729"/>
    </source>
</evidence>
<keyword evidence="4" id="KW-0677">Repeat</keyword>
<evidence type="ECO:0000256" key="4">
    <source>
        <dbReference type="ARBA" id="ARBA00022737"/>
    </source>
</evidence>
<evidence type="ECO:0000259" key="8">
    <source>
        <dbReference type="PROSITE" id="PS51782"/>
    </source>
</evidence>
<evidence type="ECO:0000256" key="7">
    <source>
        <dbReference type="SAM" id="SignalP"/>
    </source>
</evidence>
<evidence type="ECO:0000256" key="6">
    <source>
        <dbReference type="ARBA" id="ARBA00022807"/>
    </source>
</evidence>
<keyword evidence="6" id="KW-0788">Thiol protease</keyword>
<organism evidence="10 11">
    <name type="scientific">Brevibacillus fluminis</name>
    <dbReference type="NCBI Taxonomy" id="511487"/>
    <lineage>
        <taxon>Bacteria</taxon>
        <taxon>Bacillati</taxon>
        <taxon>Bacillota</taxon>
        <taxon>Bacilli</taxon>
        <taxon>Bacillales</taxon>
        <taxon>Paenibacillaceae</taxon>
        <taxon>Brevibacillus</taxon>
    </lineage>
</organism>
<protein>
    <submittedName>
        <fullName evidence="10">LysM peptidoglycan-binding domain-containing protein</fullName>
    </submittedName>
</protein>
<keyword evidence="2" id="KW-0645">Protease</keyword>
<feature type="domain" description="LysM" evidence="8">
    <location>
        <begin position="27"/>
        <end position="71"/>
    </location>
</feature>
<feature type="domain" description="NlpC/P60" evidence="9">
    <location>
        <begin position="80"/>
        <end position="207"/>
    </location>
</feature>
<dbReference type="SUPFAM" id="SSF54106">
    <property type="entry name" value="LysM domain"/>
    <property type="match status" value="1"/>
</dbReference>
<dbReference type="InterPro" id="IPR000064">
    <property type="entry name" value="NLP_P60_dom"/>
</dbReference>
<evidence type="ECO:0000313" key="10">
    <source>
        <dbReference type="EMBL" id="RNB91901.1"/>
    </source>
</evidence>
<evidence type="ECO:0000259" key="9">
    <source>
        <dbReference type="PROSITE" id="PS51935"/>
    </source>
</evidence>
<dbReference type="PROSITE" id="PS51782">
    <property type="entry name" value="LYSM"/>
    <property type="match status" value="1"/>
</dbReference>
<gene>
    <name evidence="10" type="ORF">EDM56_03885</name>
</gene>
<feature type="chain" id="PRO_5018178738" evidence="7">
    <location>
        <begin position="24"/>
        <end position="209"/>
    </location>
</feature>
<dbReference type="OrthoDB" id="9813368at2"/>
<dbReference type="GO" id="GO:0008234">
    <property type="term" value="F:cysteine-type peptidase activity"/>
    <property type="evidence" value="ECO:0007669"/>
    <property type="project" value="UniProtKB-KW"/>
</dbReference>
<dbReference type="SMART" id="SM00257">
    <property type="entry name" value="LysM"/>
    <property type="match status" value="1"/>
</dbReference>
<sequence length="209" mass="22524">MKKVIAMSSVLAASLLFSGIATAAASNQYTIKANDTLWLIANKYNISLSSLMSANPNVTPTNLIVGSSITIPAQKAQKWSEKADAIIATGMTQLGVPYVFGGDQPGVAFDCSGFIQYIFNQNGYYLPHSSSMLSEMGTPVSKSQLRKGDLVFLSGTYQEGVSHVALYLGDNKVLQAGTKGGVRNVKISTFFGDPYYDEHYWGAKRIITN</sequence>
<keyword evidence="5" id="KW-0378">Hydrolase</keyword>
<reference evidence="10 11" key="1">
    <citation type="submission" date="2018-10" db="EMBL/GenBank/DDBJ databases">
        <title>Phylogenomics of Brevibacillus.</title>
        <authorList>
            <person name="Dunlap C."/>
        </authorList>
    </citation>
    <scope>NUCLEOTIDE SEQUENCE [LARGE SCALE GENOMIC DNA]</scope>
    <source>
        <strain evidence="10 11">JCM 15716</strain>
    </source>
</reference>
<evidence type="ECO:0000256" key="1">
    <source>
        <dbReference type="ARBA" id="ARBA00007074"/>
    </source>
</evidence>
<dbReference type="CDD" id="cd00118">
    <property type="entry name" value="LysM"/>
    <property type="match status" value="1"/>
</dbReference>
<dbReference type="PROSITE" id="PS51935">
    <property type="entry name" value="NLPC_P60"/>
    <property type="match status" value="1"/>
</dbReference>
<dbReference type="InterPro" id="IPR036779">
    <property type="entry name" value="LysM_dom_sf"/>
</dbReference>
<evidence type="ECO:0000313" key="11">
    <source>
        <dbReference type="Proteomes" id="UP000271031"/>
    </source>
</evidence>
<feature type="signal peptide" evidence="7">
    <location>
        <begin position="1"/>
        <end position="23"/>
    </location>
</feature>
<dbReference type="InterPro" id="IPR038765">
    <property type="entry name" value="Papain-like_cys_pep_sf"/>
</dbReference>
<dbReference type="Proteomes" id="UP000271031">
    <property type="component" value="Unassembled WGS sequence"/>
</dbReference>
<comment type="similarity">
    <text evidence="1">Belongs to the peptidase C40 family.</text>
</comment>
<dbReference type="Pfam" id="PF01476">
    <property type="entry name" value="LysM"/>
    <property type="match status" value="1"/>
</dbReference>
<dbReference type="SUPFAM" id="SSF54001">
    <property type="entry name" value="Cysteine proteinases"/>
    <property type="match status" value="1"/>
</dbReference>
<dbReference type="AlphaFoldDB" id="A0A3M8DXE4"/>
<dbReference type="Gene3D" id="3.10.350.10">
    <property type="entry name" value="LysM domain"/>
    <property type="match status" value="1"/>
</dbReference>